<feature type="region of interest" description="Disordered" evidence="1">
    <location>
        <begin position="1"/>
        <end position="43"/>
    </location>
</feature>
<accession>A0A1Y1IB47</accession>
<dbReference type="PANTHER" id="PTHR31499">
    <property type="entry name" value="MYB FAMILY TRANSCRIPTION FACTOR PHL11"/>
    <property type="match status" value="1"/>
</dbReference>
<proteinExistence type="predicted"/>
<feature type="compositionally biased region" description="Polar residues" evidence="1">
    <location>
        <begin position="87"/>
        <end position="105"/>
    </location>
</feature>
<organism evidence="3 4">
    <name type="scientific">Klebsormidium nitens</name>
    <name type="common">Green alga</name>
    <name type="synonym">Ulothrix nitens</name>
    <dbReference type="NCBI Taxonomy" id="105231"/>
    <lineage>
        <taxon>Eukaryota</taxon>
        <taxon>Viridiplantae</taxon>
        <taxon>Streptophyta</taxon>
        <taxon>Klebsormidiophyceae</taxon>
        <taxon>Klebsormidiales</taxon>
        <taxon>Klebsormidiaceae</taxon>
        <taxon>Klebsormidium</taxon>
    </lineage>
</organism>
<feature type="region of interest" description="Disordered" evidence="1">
    <location>
        <begin position="226"/>
        <end position="421"/>
    </location>
</feature>
<feature type="compositionally biased region" description="Gly residues" evidence="1">
    <location>
        <begin position="29"/>
        <end position="43"/>
    </location>
</feature>
<dbReference type="EMBL" id="DF237211">
    <property type="protein sequence ID" value="GAQ85947.1"/>
    <property type="molecule type" value="Genomic_DNA"/>
</dbReference>
<feature type="compositionally biased region" description="Basic residues" evidence="1">
    <location>
        <begin position="412"/>
        <end position="421"/>
    </location>
</feature>
<sequence length="421" mass="44293">MVQPAAPLEPPQPQAQAPPQQGPATEVGVGAGAGPGAGAGAGGMDIMEALRMQMEVQKKLHEQLEAHRRLQQSMEANLRRILEEQQRQTSSTGASDSEPSGRSATQSEQQSLLAQGQQLLQMSQRQLTQQTLTAPRLPQLDLPPPKQRKAREVSEPPRAKRRKHDGQAFPGEMPAMPSERARAIANGSWGTPSRVPKVGTPPLPQQGSYSPRAAMAAPQYVPSYGMVQVQQPPGNGGHPLQQRGWPLMQHAQQGGFGQMPTPGYGPPGEEGQAPVDGGYDSPRHRQGKGNPGASNLGEGLARRHSQAALAPDGTVSGSLQPGAPYDGVVHGVQAQAPPEHPTQAGPVTGPALDVQENPSEPGDGSEGPGDMWAQQEVHLWLNDSDQMPPGSLNQWDDGGATNGSGGSDGLGNRRRALRANA</sequence>
<dbReference type="Pfam" id="PF14379">
    <property type="entry name" value="Myb_CC_LHEQLE"/>
    <property type="match status" value="1"/>
</dbReference>
<evidence type="ECO:0000256" key="1">
    <source>
        <dbReference type="SAM" id="MobiDB-lite"/>
    </source>
</evidence>
<name>A0A1Y1IB47_KLENI</name>
<evidence type="ECO:0000313" key="3">
    <source>
        <dbReference type="EMBL" id="GAQ85947.1"/>
    </source>
</evidence>
<feature type="compositionally biased region" description="Gly residues" evidence="1">
    <location>
        <begin position="400"/>
        <end position="409"/>
    </location>
</feature>
<dbReference type="Proteomes" id="UP000054558">
    <property type="component" value="Unassembled WGS sequence"/>
</dbReference>
<evidence type="ECO:0000313" key="4">
    <source>
        <dbReference type="Proteomes" id="UP000054558"/>
    </source>
</evidence>
<feature type="region of interest" description="Disordered" evidence="1">
    <location>
        <begin position="63"/>
        <end position="211"/>
    </location>
</feature>
<dbReference type="InterPro" id="IPR025756">
    <property type="entry name" value="Myb_CC_LHEQLE"/>
</dbReference>
<evidence type="ECO:0000259" key="2">
    <source>
        <dbReference type="Pfam" id="PF14379"/>
    </source>
</evidence>
<dbReference type="GO" id="GO:0003700">
    <property type="term" value="F:DNA-binding transcription factor activity"/>
    <property type="evidence" value="ECO:0007669"/>
    <property type="project" value="InterPro"/>
</dbReference>
<protein>
    <submittedName>
        <fullName evidence="3">Myb-CC type transcription factor protein</fullName>
    </submittedName>
</protein>
<gene>
    <name evidence="3" type="ORF">KFL_002620130</name>
</gene>
<feature type="compositionally biased region" description="Low complexity" evidence="1">
    <location>
        <begin position="14"/>
        <end position="28"/>
    </location>
</feature>
<dbReference type="OrthoDB" id="1660006at2759"/>
<keyword evidence="4" id="KW-1185">Reference proteome</keyword>
<feature type="compositionally biased region" description="Low complexity" evidence="1">
    <location>
        <begin position="106"/>
        <end position="140"/>
    </location>
</feature>
<dbReference type="AlphaFoldDB" id="A0A1Y1IB47"/>
<dbReference type="InterPro" id="IPR046955">
    <property type="entry name" value="PHR1-like"/>
</dbReference>
<feature type="compositionally biased region" description="Basic and acidic residues" evidence="1">
    <location>
        <begin position="77"/>
        <end position="86"/>
    </location>
</feature>
<reference evidence="3 4" key="1">
    <citation type="journal article" date="2014" name="Nat. Commun.">
        <title>Klebsormidium flaccidum genome reveals primary factors for plant terrestrial adaptation.</title>
        <authorList>
            <person name="Hori K."/>
            <person name="Maruyama F."/>
            <person name="Fujisawa T."/>
            <person name="Togashi T."/>
            <person name="Yamamoto N."/>
            <person name="Seo M."/>
            <person name="Sato S."/>
            <person name="Yamada T."/>
            <person name="Mori H."/>
            <person name="Tajima N."/>
            <person name="Moriyama T."/>
            <person name="Ikeuchi M."/>
            <person name="Watanabe M."/>
            <person name="Wada H."/>
            <person name="Kobayashi K."/>
            <person name="Saito M."/>
            <person name="Masuda T."/>
            <person name="Sasaki-Sekimoto Y."/>
            <person name="Mashiguchi K."/>
            <person name="Awai K."/>
            <person name="Shimojima M."/>
            <person name="Masuda S."/>
            <person name="Iwai M."/>
            <person name="Nobusawa T."/>
            <person name="Narise T."/>
            <person name="Kondo S."/>
            <person name="Saito H."/>
            <person name="Sato R."/>
            <person name="Murakawa M."/>
            <person name="Ihara Y."/>
            <person name="Oshima-Yamada Y."/>
            <person name="Ohtaka K."/>
            <person name="Satoh M."/>
            <person name="Sonobe K."/>
            <person name="Ishii M."/>
            <person name="Ohtani R."/>
            <person name="Kanamori-Sato M."/>
            <person name="Honoki R."/>
            <person name="Miyazaki D."/>
            <person name="Mochizuki H."/>
            <person name="Umetsu J."/>
            <person name="Higashi K."/>
            <person name="Shibata D."/>
            <person name="Kamiya Y."/>
            <person name="Sato N."/>
            <person name="Nakamura Y."/>
            <person name="Tabata S."/>
            <person name="Ida S."/>
            <person name="Kurokawa K."/>
            <person name="Ohta H."/>
        </authorList>
    </citation>
    <scope>NUCLEOTIDE SEQUENCE [LARGE SCALE GENOMIC DNA]</scope>
    <source>
        <strain evidence="3 4">NIES-2285</strain>
    </source>
</reference>
<feature type="domain" description="MYB-CC type transcription factor LHEQLE-containing" evidence="2">
    <location>
        <begin position="44"/>
        <end position="87"/>
    </location>
</feature>
<dbReference type="PANTHER" id="PTHR31499:SF79">
    <property type="entry name" value="HTH MYB-TYPE DOMAIN-CONTAINING PROTEIN"/>
    <property type="match status" value="1"/>
</dbReference>